<dbReference type="Pfam" id="PF07833">
    <property type="entry name" value="Cu_amine_oxidN1"/>
    <property type="match status" value="1"/>
</dbReference>
<dbReference type="EMBL" id="PEBX01000048">
    <property type="protein sequence ID" value="PTQ56072.1"/>
    <property type="molecule type" value="Genomic_DNA"/>
</dbReference>
<sequence>MLMVLIVSIMTVSLLFPAFSDMSFGAPVPSPSYGIGTVVWPRYTLKFEPNIVHVGDRLHITLRLYDYATHRYVEGDAIKSFAAGGLTLLIDEGVLQGADGRRIDDLQWILSPDHKRFELAVKEEREASTSPADEKTMFTVVQEGRIAAYFTESPYAQTVAPAILPFSLEDGALVPAPAASHGSQSIPTSKHDGPLLASATNDVVLTIPKPIFWDDIHPENTPFSTVINFNPRLVIYEDGRPYAVDTLKPRMQIMTDDVKNNDATIDDTTIDGIQKENTHASYLLTLPPLRPQHTYTFELLGTYGDAKGRMHYRQWLYELAIEPLSAIIRAPTDGLLSAGIKDRVVIALPDRTTVPYTAEQPRPAMVRFRVQNDELNDLSRRAILQRGTNVLPWDRWIPLNDLLDDDITFSFEVNLPPGASLAIDLIWVDRDWVDDESNDTLTVDRQQLKQPADRANVIGYTTIVTLKALPGTLDITPQTIFAGRTYPLTITIRDIHGRSVPGAQVSFNVPLVMLGIPQAFGFYPIPSAPSASIAGRAATNDPSSVSDILLDGSLTTAPVTDDFGTLRVHAYLPFPATVTVKSSVPTVPAERTIDVRKLLKPSLRWMLTLNTPYMTVVRTDEEDNKQKHVLELPFYMYSERGRALLPLKVITDALGDRLSYEPRTKHITWWHGDKRYTFALGSDTVTIEHTVYNKKVVYRHTMPLAARTYDALRRDTGRILVPIYTLAELLNGELQYDKTTQTICFTVQR</sequence>
<dbReference type="AlphaFoldDB" id="A0A2R6Y0B0"/>
<gene>
    <name evidence="2" type="ORF">BSOLF_0864</name>
</gene>
<reference evidence="3" key="1">
    <citation type="journal article" date="2018" name="Sci. Rep.">
        <title>Lignite coal burning seam in the remote Altai Mountains harbors a hydrogen-driven thermophilic microbial community.</title>
        <authorList>
            <person name="Kadnikov V.V."/>
            <person name="Mardanov A.V."/>
            <person name="Ivasenko D.A."/>
            <person name="Antsiferov D.V."/>
            <person name="Beletsky A.V."/>
            <person name="Karnachuk O.V."/>
            <person name="Ravin N.V."/>
        </authorList>
    </citation>
    <scope>NUCLEOTIDE SEQUENCE [LARGE SCALE GENOMIC DNA]</scope>
</reference>
<feature type="domain" description="Copper amine oxidase-like N-terminal" evidence="1">
    <location>
        <begin position="636"/>
        <end position="743"/>
    </location>
</feature>
<protein>
    <recommendedName>
        <fullName evidence="1">Copper amine oxidase-like N-terminal domain-containing protein</fullName>
    </recommendedName>
</protein>
<dbReference type="InterPro" id="IPR036582">
    <property type="entry name" value="Mao_N_sf"/>
</dbReference>
<evidence type="ECO:0000313" key="3">
    <source>
        <dbReference type="Proteomes" id="UP000244338"/>
    </source>
</evidence>
<evidence type="ECO:0000313" key="2">
    <source>
        <dbReference type="EMBL" id="PTQ56072.1"/>
    </source>
</evidence>
<proteinExistence type="predicted"/>
<comment type="caution">
    <text evidence="2">The sequence shown here is derived from an EMBL/GenBank/DDBJ whole genome shotgun (WGS) entry which is preliminary data.</text>
</comment>
<evidence type="ECO:0000259" key="1">
    <source>
        <dbReference type="Pfam" id="PF07833"/>
    </source>
</evidence>
<organism evidence="2 3">
    <name type="scientific">Candidatus Carbonibacillus altaicus</name>
    <dbReference type="NCBI Taxonomy" id="2163959"/>
    <lineage>
        <taxon>Bacteria</taxon>
        <taxon>Bacillati</taxon>
        <taxon>Bacillota</taxon>
        <taxon>Bacilli</taxon>
        <taxon>Bacillales</taxon>
        <taxon>Candidatus Carbonibacillus</taxon>
    </lineage>
</organism>
<accession>A0A2R6Y0B0</accession>
<dbReference type="InterPro" id="IPR012854">
    <property type="entry name" value="Cu_amine_oxidase-like_N"/>
</dbReference>
<dbReference type="Gene3D" id="3.30.457.10">
    <property type="entry name" value="Copper amine oxidase-like, N-terminal domain"/>
    <property type="match status" value="1"/>
</dbReference>
<name>A0A2R6Y0B0_9BACL</name>
<dbReference type="Proteomes" id="UP000244338">
    <property type="component" value="Unassembled WGS sequence"/>
</dbReference>